<reference evidence="3 4" key="1">
    <citation type="journal article" date="2014" name="Nat. Commun.">
        <title>Klebsormidium flaccidum genome reveals primary factors for plant terrestrial adaptation.</title>
        <authorList>
            <person name="Hori K."/>
            <person name="Maruyama F."/>
            <person name="Fujisawa T."/>
            <person name="Togashi T."/>
            <person name="Yamamoto N."/>
            <person name="Seo M."/>
            <person name="Sato S."/>
            <person name="Yamada T."/>
            <person name="Mori H."/>
            <person name="Tajima N."/>
            <person name="Moriyama T."/>
            <person name="Ikeuchi M."/>
            <person name="Watanabe M."/>
            <person name="Wada H."/>
            <person name="Kobayashi K."/>
            <person name="Saito M."/>
            <person name="Masuda T."/>
            <person name="Sasaki-Sekimoto Y."/>
            <person name="Mashiguchi K."/>
            <person name="Awai K."/>
            <person name="Shimojima M."/>
            <person name="Masuda S."/>
            <person name="Iwai M."/>
            <person name="Nobusawa T."/>
            <person name="Narise T."/>
            <person name="Kondo S."/>
            <person name="Saito H."/>
            <person name="Sato R."/>
            <person name="Murakawa M."/>
            <person name="Ihara Y."/>
            <person name="Oshima-Yamada Y."/>
            <person name="Ohtaka K."/>
            <person name="Satoh M."/>
            <person name="Sonobe K."/>
            <person name="Ishii M."/>
            <person name="Ohtani R."/>
            <person name="Kanamori-Sato M."/>
            <person name="Honoki R."/>
            <person name="Miyazaki D."/>
            <person name="Mochizuki H."/>
            <person name="Umetsu J."/>
            <person name="Higashi K."/>
            <person name="Shibata D."/>
            <person name="Kamiya Y."/>
            <person name="Sato N."/>
            <person name="Nakamura Y."/>
            <person name="Tabata S."/>
            <person name="Ida S."/>
            <person name="Kurokawa K."/>
            <person name="Ohta H."/>
        </authorList>
    </citation>
    <scope>NUCLEOTIDE SEQUENCE [LARGE SCALE GENOMIC DNA]</scope>
    <source>
        <strain evidence="3 4">NIES-2285</strain>
    </source>
</reference>
<dbReference type="Gene3D" id="3.10.20.90">
    <property type="entry name" value="Phosphatidylinositol 3-kinase Catalytic Subunit, Chain A, domain 1"/>
    <property type="match status" value="1"/>
</dbReference>
<evidence type="ECO:0000313" key="3">
    <source>
        <dbReference type="EMBL" id="GAQ92260.1"/>
    </source>
</evidence>
<feature type="region of interest" description="Disordered" evidence="1">
    <location>
        <begin position="282"/>
        <end position="461"/>
    </location>
</feature>
<feature type="compositionally biased region" description="Low complexity" evidence="1">
    <location>
        <begin position="386"/>
        <end position="399"/>
    </location>
</feature>
<dbReference type="InterPro" id="IPR013536">
    <property type="entry name" value="WLM_dom"/>
</dbReference>
<dbReference type="PANTHER" id="PTHR47796">
    <property type="entry name" value="ZINC METALLOPROTEINASE-LIKE PROTEIN"/>
    <property type="match status" value="1"/>
</dbReference>
<feature type="compositionally biased region" description="Acidic residues" evidence="1">
    <location>
        <begin position="290"/>
        <end position="301"/>
    </location>
</feature>
<evidence type="ECO:0000256" key="1">
    <source>
        <dbReference type="SAM" id="MobiDB-lite"/>
    </source>
</evidence>
<evidence type="ECO:0000259" key="2">
    <source>
        <dbReference type="PROSITE" id="PS51397"/>
    </source>
</evidence>
<dbReference type="EMBL" id="DF237909">
    <property type="protein sequence ID" value="GAQ92260.1"/>
    <property type="molecule type" value="Genomic_DNA"/>
</dbReference>
<dbReference type="Pfam" id="PF08325">
    <property type="entry name" value="WLM"/>
    <property type="match status" value="1"/>
</dbReference>
<dbReference type="STRING" id="105231.A0A1Y1IMZ9"/>
<name>A0A1Y1IMZ9_KLENI</name>
<dbReference type="PANTHER" id="PTHR47796:SF1">
    <property type="entry name" value="OS08G0500800 PROTEIN"/>
    <property type="match status" value="1"/>
</dbReference>
<dbReference type="Proteomes" id="UP000054558">
    <property type="component" value="Unassembled WGS sequence"/>
</dbReference>
<dbReference type="PROSITE" id="PS51397">
    <property type="entry name" value="WLM"/>
    <property type="match status" value="1"/>
</dbReference>
<dbReference type="OrthoDB" id="49605at2759"/>
<protein>
    <submittedName>
        <fullName evidence="3">Protein involved in sister chromatid separation and/or segregation</fullName>
    </submittedName>
</protein>
<organism evidence="3 4">
    <name type="scientific">Klebsormidium nitens</name>
    <name type="common">Green alga</name>
    <name type="synonym">Ulothrix nitens</name>
    <dbReference type="NCBI Taxonomy" id="105231"/>
    <lineage>
        <taxon>Eukaryota</taxon>
        <taxon>Viridiplantae</taxon>
        <taxon>Streptophyta</taxon>
        <taxon>Klebsormidiophyceae</taxon>
        <taxon>Klebsormidiales</taxon>
        <taxon>Klebsormidiaceae</taxon>
        <taxon>Klebsormidium</taxon>
    </lineage>
</organism>
<proteinExistence type="predicted"/>
<gene>
    <name evidence="3" type="ORF">KFL_009600010</name>
</gene>
<evidence type="ECO:0000313" key="4">
    <source>
        <dbReference type="Proteomes" id="UP000054558"/>
    </source>
</evidence>
<accession>A0A1Y1IMZ9</accession>
<dbReference type="AlphaFoldDB" id="A0A1Y1IMZ9"/>
<sequence>MAPFLEESQAGSALRFKVSYRGKLQELHREPSEMLAGLAHHLGEVTGANPDTIKLILPRSRRGVPGKPAPPALQPLSDEWRGLTLAEAGITQDMTILMSGASTTEVAAVSKTSAAGIADFEYEEKRARMRARRKRAPLALPTGPYVFADFRTLQLPGILLHPPETKALKLMHKLASDPGVVAIMNKYKWRVGIMTELAPEGYVGVSPVCLLGFNRNRGAEISLRLRTDDLAGFRKYDSIRKTLLHELTHMVHDDHDEHFKALNSLLNKQAEELDWTRKRAHTLGGKAATESDEDESESSDEEVGRVLGGGGQNTLVMDPRAAAAAAAMRRDAEKRRREAEGQPTADVADDVIMDDPSVGRSGLPSSPLVGGVSGTIVDVGRESSSEVEITEGTTGTGASRGAQEKGHIDEKDVKEGQQNDDSAREGAARGCRQSSGCKRSRALEAGSRQVKRESRKVPPSGLRAQFLKAGIFSCRKGMRSRLREENPTQTILTIPFWNSGTIRT</sequence>
<feature type="compositionally biased region" description="Basic and acidic residues" evidence="1">
    <location>
        <begin position="328"/>
        <end position="340"/>
    </location>
</feature>
<feature type="domain" description="WLM" evidence="2">
    <location>
        <begin position="138"/>
        <end position="332"/>
    </location>
</feature>
<feature type="compositionally biased region" description="Basic and acidic residues" evidence="1">
    <location>
        <begin position="402"/>
        <end position="427"/>
    </location>
</feature>
<keyword evidence="4" id="KW-1185">Reference proteome</keyword>